<sequence>MSSEALWKELIQQLFAIASGEQLISVINVQHVVIDKKRGKIMEDRIVCLTTKKKMITTSKKKKGYTIQVLVIRRDKEGIFHIEKSYKLKRLAKIEGSEEGSDMEFILHFTNHVKPFKIISDNVEQKNIFISKLLQVCRENFGTEPVLENINLVELSDYIVEEEENDEENLFKDEIGDVSQRDLVTEEEEKIMRKVLEQFNEDMSDAKQVSSQLNQRLAIYERENIHAILQKQDQWEMIIQQLDNTENLLEDMNDWLEKYNKKLMLMQKDIVQIESENNNMELQARNLKCLSDELDSLINTLEFADSYDKSIQNDPFDGKLNKINDAVEKLQSSLNNKLQDGMDDMVAVKERVKYFQELRFNFVYRFKMFMKSYFKKLASQLLKQRGKNYKYSIDLKTVNYNSYHRDMIQIHKDCIHKELLKYSILMECVHSTQNAVKDQQLFEVLKAKWKESQKRFSLTLMKKDKMMDKPLEMLQGKYTKAMSTLYHKEIHEYILDVRSVIKSKKENKVSKTFLLGTKSTQLTEKIVKDTKHTSLRKSIKIPKSVSDSISKATMMDDESTLGTEIDFSDEEEDFDDEIIEYVKPQQSDISSRVDTLYAYCLNTICSTMFQEQQHISKLFLMDTSLEEVPFVTFDEQYESEDETQSTEGDQKKSLDIVPGAAETSQNSLKSEVYVMMEKMFKETNESMAKITKYVESNTDKFYSLSMSLAAERQFRYYNGKSVYISEYILYVKTLIQQIIHKFISKQIESIEEYKCTIKKTHVVPYIAKFSYFNDRFESIMMNFSDMSTARSSATTDYLKIIKAMFDSLEKLANTNEKHASAFRMKNYSYFYHSLLKRPNLCQNELLAKQADIAKKRFEDACRFYILWMINFRFEQLFQFIDGLEDCIKTTSKEDIIYQTQFSKSKVKELIKKYDQTVLQKGITDLMKRTDKHIGQKNVDESTYKIPKAIEERGPKALHKEVWSRLRKFFTTKYERFESIITESYPTCKPTSSKEVEAIFDSLNIKD</sequence>
<feature type="coiled-coil region" evidence="5">
    <location>
        <begin position="196"/>
        <end position="340"/>
    </location>
</feature>
<dbReference type="RefSeq" id="XP_002682592.1">
    <property type="nucleotide sequence ID" value="XM_002682546.1"/>
</dbReference>
<evidence type="ECO:0000256" key="1">
    <source>
        <dbReference type="ARBA" id="ARBA00006518"/>
    </source>
</evidence>
<dbReference type="InParanoid" id="D2UYW8"/>
<protein>
    <submittedName>
        <fullName evidence="8">Exocyst complex component Sec3</fullName>
    </submittedName>
</protein>
<dbReference type="InterPro" id="IPR028258">
    <property type="entry name" value="Sec3-PIP2_bind"/>
</dbReference>
<evidence type="ECO:0000313" key="8">
    <source>
        <dbReference type="EMBL" id="EFC49848.1"/>
    </source>
</evidence>
<dbReference type="GO" id="GO:0006887">
    <property type="term" value="P:exocytosis"/>
    <property type="evidence" value="ECO:0007669"/>
    <property type="project" value="UniProtKB-KW"/>
</dbReference>
<dbReference type="Gene3D" id="2.30.29.90">
    <property type="match status" value="1"/>
</dbReference>
<dbReference type="GO" id="GO:0000145">
    <property type="term" value="C:exocyst"/>
    <property type="evidence" value="ECO:0007669"/>
    <property type="project" value="InterPro"/>
</dbReference>
<proteinExistence type="inferred from homology"/>
<dbReference type="eggNOG" id="KOG2148">
    <property type="taxonomic scope" value="Eukaryota"/>
</dbReference>
<dbReference type="PANTHER" id="PTHR16092:SF14">
    <property type="entry name" value="EXOCYST COMPLEX COMPONENT 1 ISOFORM X1"/>
    <property type="match status" value="1"/>
</dbReference>
<dbReference type="STRING" id="5762.D2UYW8"/>
<keyword evidence="9" id="KW-1185">Reference proteome</keyword>
<comment type="similarity">
    <text evidence="1">Belongs to the SEC3 family.</text>
</comment>
<dbReference type="Pfam" id="PF20654">
    <property type="entry name" value="Sec3_C-term"/>
    <property type="match status" value="1"/>
</dbReference>
<dbReference type="InterPro" id="IPR048628">
    <property type="entry name" value="Sec3_C"/>
</dbReference>
<dbReference type="GO" id="GO:0005886">
    <property type="term" value="C:plasma membrane"/>
    <property type="evidence" value="ECO:0007669"/>
    <property type="project" value="TreeGrafter"/>
</dbReference>
<dbReference type="InterPro" id="IPR019160">
    <property type="entry name" value="Sec3_CC"/>
</dbReference>
<dbReference type="OrthoDB" id="27109at2759"/>
<dbReference type="GO" id="GO:0005546">
    <property type="term" value="F:phosphatidylinositol-4,5-bisphosphate binding"/>
    <property type="evidence" value="ECO:0007669"/>
    <property type="project" value="TreeGrafter"/>
</dbReference>
<dbReference type="OMA" id="NQHVMSA"/>
<feature type="domain" description="Exocyst complex component Sec3 PIP2-binding N-terminal" evidence="7">
    <location>
        <begin position="51"/>
        <end position="140"/>
    </location>
</feature>
<feature type="region of interest" description="Disordered" evidence="6">
    <location>
        <begin position="636"/>
        <end position="660"/>
    </location>
</feature>
<keyword evidence="4 5" id="KW-0175">Coiled coil</keyword>
<evidence type="ECO:0000256" key="2">
    <source>
        <dbReference type="ARBA" id="ARBA00022448"/>
    </source>
</evidence>
<dbReference type="SMART" id="SM01313">
    <property type="entry name" value="Sec3-PIP2_bind"/>
    <property type="match status" value="1"/>
</dbReference>
<dbReference type="Pfam" id="PF09763">
    <property type="entry name" value="Sec3_CC"/>
    <property type="match status" value="1"/>
</dbReference>
<keyword evidence="2" id="KW-0813">Transport</keyword>
<gene>
    <name evidence="8" type="ORF">NAEGRDRAFT_77868</name>
</gene>
<keyword evidence="3" id="KW-0268">Exocytosis</keyword>
<evidence type="ECO:0000259" key="7">
    <source>
        <dbReference type="SMART" id="SM01313"/>
    </source>
</evidence>
<evidence type="ECO:0000256" key="6">
    <source>
        <dbReference type="SAM" id="MobiDB-lite"/>
    </source>
</evidence>
<dbReference type="EMBL" id="GG738846">
    <property type="protein sequence ID" value="EFC49848.1"/>
    <property type="molecule type" value="Genomic_DNA"/>
</dbReference>
<evidence type="ECO:0000256" key="3">
    <source>
        <dbReference type="ARBA" id="ARBA00022483"/>
    </source>
</evidence>
<reference evidence="8 9" key="1">
    <citation type="journal article" date="2010" name="Cell">
        <title>The genome of Naegleria gruberi illuminates early eukaryotic versatility.</title>
        <authorList>
            <person name="Fritz-Laylin L.K."/>
            <person name="Prochnik S.E."/>
            <person name="Ginger M.L."/>
            <person name="Dacks J.B."/>
            <person name="Carpenter M.L."/>
            <person name="Field M.C."/>
            <person name="Kuo A."/>
            <person name="Paredez A."/>
            <person name="Chapman J."/>
            <person name="Pham J."/>
            <person name="Shu S."/>
            <person name="Neupane R."/>
            <person name="Cipriano M."/>
            <person name="Mancuso J."/>
            <person name="Tu H."/>
            <person name="Salamov A."/>
            <person name="Lindquist E."/>
            <person name="Shapiro H."/>
            <person name="Lucas S."/>
            <person name="Grigoriev I.V."/>
            <person name="Cande W.Z."/>
            <person name="Fulton C."/>
            <person name="Rokhsar D.S."/>
            <person name="Dawson S.C."/>
        </authorList>
    </citation>
    <scope>NUCLEOTIDE SEQUENCE [LARGE SCALE GENOMIC DNA]</scope>
    <source>
        <strain evidence="8 9">NEG-M</strain>
    </source>
</reference>
<dbReference type="Proteomes" id="UP000006671">
    <property type="component" value="Unassembled WGS sequence"/>
</dbReference>
<dbReference type="Pfam" id="PF15277">
    <property type="entry name" value="Sec3-PIP2_bind"/>
    <property type="match status" value="1"/>
</dbReference>
<evidence type="ECO:0000256" key="5">
    <source>
        <dbReference type="SAM" id="Coils"/>
    </source>
</evidence>
<dbReference type="GO" id="GO:0006893">
    <property type="term" value="P:Golgi to plasma membrane transport"/>
    <property type="evidence" value="ECO:0007669"/>
    <property type="project" value="TreeGrafter"/>
</dbReference>
<dbReference type="PANTHER" id="PTHR16092">
    <property type="entry name" value="SEC3/SYNTAXIN-RELATED"/>
    <property type="match status" value="1"/>
</dbReference>
<dbReference type="GeneID" id="8852684"/>
<evidence type="ECO:0000256" key="4">
    <source>
        <dbReference type="ARBA" id="ARBA00023054"/>
    </source>
</evidence>
<dbReference type="VEuPathDB" id="AmoebaDB:NAEGRDRAFT_77868"/>
<dbReference type="AlphaFoldDB" id="D2UYW8"/>
<evidence type="ECO:0000313" key="9">
    <source>
        <dbReference type="Proteomes" id="UP000006671"/>
    </source>
</evidence>
<dbReference type="KEGG" id="ngr:NAEGRDRAFT_77868"/>
<name>D2UYW8_NAEGR</name>
<organism evidence="9">
    <name type="scientific">Naegleria gruberi</name>
    <name type="common">Amoeba</name>
    <dbReference type="NCBI Taxonomy" id="5762"/>
    <lineage>
        <taxon>Eukaryota</taxon>
        <taxon>Discoba</taxon>
        <taxon>Heterolobosea</taxon>
        <taxon>Tetramitia</taxon>
        <taxon>Eutetramitia</taxon>
        <taxon>Vahlkampfiidae</taxon>
        <taxon>Naegleria</taxon>
    </lineage>
</organism>
<accession>D2UYW8</accession>
<dbReference type="CDD" id="cd14675">
    <property type="entry name" value="PH-SEC3_like"/>
    <property type="match status" value="1"/>
</dbReference>